<evidence type="ECO:0000256" key="3">
    <source>
        <dbReference type="ARBA" id="ARBA00022692"/>
    </source>
</evidence>
<dbReference type="InterPro" id="IPR036259">
    <property type="entry name" value="MFS_trans_sf"/>
</dbReference>
<keyword evidence="3 6" id="KW-0812">Transmembrane</keyword>
<evidence type="ECO:0000256" key="2">
    <source>
        <dbReference type="ARBA" id="ARBA00022448"/>
    </source>
</evidence>
<feature type="transmembrane region" description="Helical" evidence="6">
    <location>
        <begin position="319"/>
        <end position="337"/>
    </location>
</feature>
<dbReference type="GO" id="GO:0016020">
    <property type="term" value="C:membrane"/>
    <property type="evidence" value="ECO:0007669"/>
    <property type="project" value="UniProtKB-SubCell"/>
</dbReference>
<accession>A0A9P6JQH9</accession>
<dbReference type="PANTHER" id="PTHR43791:SF3">
    <property type="entry name" value="MAJOR FACILITATOR SUPERFAMILY (MFS) PROFILE DOMAIN-CONTAINING PROTEIN"/>
    <property type="match status" value="1"/>
</dbReference>
<feature type="transmembrane region" description="Helical" evidence="6">
    <location>
        <begin position="252"/>
        <end position="276"/>
    </location>
</feature>
<comment type="caution">
    <text evidence="7">The sequence shown here is derived from an EMBL/GenBank/DDBJ whole genome shotgun (WGS) entry which is preliminary data.</text>
</comment>
<dbReference type="Gene3D" id="1.20.1250.20">
    <property type="entry name" value="MFS general substrate transporter like domains"/>
    <property type="match status" value="2"/>
</dbReference>
<dbReference type="Pfam" id="PF07690">
    <property type="entry name" value="MFS_1"/>
    <property type="match status" value="1"/>
</dbReference>
<evidence type="ECO:0000256" key="6">
    <source>
        <dbReference type="SAM" id="Phobius"/>
    </source>
</evidence>
<sequence>MRICLELLCAELNFLFFFSRKVDWRMLPLLGVLNSLSLIDRSNLGLARAAGMDHDLHLSKGARYSIISCIFFIPQLPSNLFLRKIGAVHYISALVISWGAVQLAMGFVPSWGYLALCRTLLGAFEAGFFPAMVFIITTWYTRHEVQTRLAAFYIVGICVGGFSAIFAYILTLLGGRLGISGWAWIFIIEGVITIVFGIAAWFYLPSFPDQNTFLTPRETAVILERVEQDRGDSVPDILRIGKIFGHLVDWKVWAIGLMYMCATMPAYAISMFVTIILRGMGWSVSASLLLSAPPYIFAALSIMAFAWISDKYRLRAASIAIQTVITIVGLCLTGFASNQNWRYVGIFLSNAGSGGCIPGILAYSANNVVSHSKRAVTTAITVSFGGMGGIMASLIFRQQDSPRYLPGIYATLGCQVLLLLLLGLTTLSYWTKNHALRSGAAKEPLEGQAGFFYTL</sequence>
<keyword evidence="8" id="KW-1185">Reference proteome</keyword>
<evidence type="ECO:0000256" key="4">
    <source>
        <dbReference type="ARBA" id="ARBA00022989"/>
    </source>
</evidence>
<organism evidence="7 8">
    <name type="scientific">Crepidotus variabilis</name>
    <dbReference type="NCBI Taxonomy" id="179855"/>
    <lineage>
        <taxon>Eukaryota</taxon>
        <taxon>Fungi</taxon>
        <taxon>Dikarya</taxon>
        <taxon>Basidiomycota</taxon>
        <taxon>Agaricomycotina</taxon>
        <taxon>Agaricomycetes</taxon>
        <taxon>Agaricomycetidae</taxon>
        <taxon>Agaricales</taxon>
        <taxon>Agaricineae</taxon>
        <taxon>Crepidotaceae</taxon>
        <taxon>Crepidotus</taxon>
    </lineage>
</organism>
<evidence type="ECO:0000256" key="1">
    <source>
        <dbReference type="ARBA" id="ARBA00004141"/>
    </source>
</evidence>
<dbReference type="Proteomes" id="UP000807306">
    <property type="component" value="Unassembled WGS sequence"/>
</dbReference>
<feature type="transmembrane region" description="Helical" evidence="6">
    <location>
        <begin position="375"/>
        <end position="396"/>
    </location>
</feature>
<feature type="transmembrane region" description="Helical" evidence="6">
    <location>
        <begin position="94"/>
        <end position="114"/>
    </location>
</feature>
<feature type="transmembrane region" description="Helical" evidence="6">
    <location>
        <begin position="120"/>
        <end position="140"/>
    </location>
</feature>
<feature type="transmembrane region" description="Helical" evidence="6">
    <location>
        <begin position="152"/>
        <end position="170"/>
    </location>
</feature>
<dbReference type="EMBL" id="MU157844">
    <property type="protein sequence ID" value="KAF9529667.1"/>
    <property type="molecule type" value="Genomic_DNA"/>
</dbReference>
<dbReference type="GO" id="GO:0022857">
    <property type="term" value="F:transmembrane transporter activity"/>
    <property type="evidence" value="ECO:0007669"/>
    <property type="project" value="InterPro"/>
</dbReference>
<feature type="transmembrane region" description="Helical" evidence="6">
    <location>
        <begin position="343"/>
        <end position="363"/>
    </location>
</feature>
<comment type="subcellular location">
    <subcellularLocation>
        <location evidence="1">Membrane</location>
        <topology evidence="1">Multi-pass membrane protein</topology>
    </subcellularLocation>
</comment>
<name>A0A9P6JQH9_9AGAR</name>
<evidence type="ECO:0000256" key="5">
    <source>
        <dbReference type="ARBA" id="ARBA00023136"/>
    </source>
</evidence>
<dbReference type="SUPFAM" id="SSF103473">
    <property type="entry name" value="MFS general substrate transporter"/>
    <property type="match status" value="1"/>
</dbReference>
<dbReference type="OrthoDB" id="3639251at2759"/>
<dbReference type="PANTHER" id="PTHR43791">
    <property type="entry name" value="PERMEASE-RELATED"/>
    <property type="match status" value="1"/>
</dbReference>
<keyword evidence="5 6" id="KW-0472">Membrane</keyword>
<gene>
    <name evidence="7" type="ORF">CPB83DRAFT_764587</name>
</gene>
<keyword evidence="2" id="KW-0813">Transport</keyword>
<feature type="transmembrane region" description="Helical" evidence="6">
    <location>
        <begin position="282"/>
        <end position="307"/>
    </location>
</feature>
<dbReference type="FunFam" id="1.20.1250.20:FF:000013">
    <property type="entry name" value="MFS general substrate transporter"/>
    <property type="match status" value="1"/>
</dbReference>
<proteinExistence type="predicted"/>
<dbReference type="AlphaFoldDB" id="A0A9P6JQH9"/>
<dbReference type="InterPro" id="IPR011701">
    <property type="entry name" value="MFS"/>
</dbReference>
<dbReference type="FunFam" id="1.20.1250.20:FF:000018">
    <property type="entry name" value="MFS transporter permease"/>
    <property type="match status" value="1"/>
</dbReference>
<protein>
    <submittedName>
        <fullName evidence="7">Major facilitator superfamily domain-containing protein</fullName>
    </submittedName>
</protein>
<feature type="transmembrane region" description="Helical" evidence="6">
    <location>
        <begin position="408"/>
        <end position="430"/>
    </location>
</feature>
<reference evidence="7" key="1">
    <citation type="submission" date="2020-11" db="EMBL/GenBank/DDBJ databases">
        <authorList>
            <consortium name="DOE Joint Genome Institute"/>
            <person name="Ahrendt S."/>
            <person name="Riley R."/>
            <person name="Andreopoulos W."/>
            <person name="Labutti K."/>
            <person name="Pangilinan J."/>
            <person name="Ruiz-Duenas F.J."/>
            <person name="Barrasa J.M."/>
            <person name="Sanchez-Garcia M."/>
            <person name="Camarero S."/>
            <person name="Miyauchi S."/>
            <person name="Serrano A."/>
            <person name="Linde D."/>
            <person name="Babiker R."/>
            <person name="Drula E."/>
            <person name="Ayuso-Fernandez I."/>
            <person name="Pacheco R."/>
            <person name="Padilla G."/>
            <person name="Ferreira P."/>
            <person name="Barriuso J."/>
            <person name="Kellner H."/>
            <person name="Castanera R."/>
            <person name="Alfaro M."/>
            <person name="Ramirez L."/>
            <person name="Pisabarro A.G."/>
            <person name="Kuo A."/>
            <person name="Tritt A."/>
            <person name="Lipzen A."/>
            <person name="He G."/>
            <person name="Yan M."/>
            <person name="Ng V."/>
            <person name="Cullen D."/>
            <person name="Martin F."/>
            <person name="Rosso M.-N."/>
            <person name="Henrissat B."/>
            <person name="Hibbett D."/>
            <person name="Martinez A.T."/>
            <person name="Grigoriev I.V."/>
        </authorList>
    </citation>
    <scope>NUCLEOTIDE SEQUENCE</scope>
    <source>
        <strain evidence="7">CBS 506.95</strain>
    </source>
</reference>
<feature type="transmembrane region" description="Helical" evidence="6">
    <location>
        <begin position="182"/>
        <end position="204"/>
    </location>
</feature>
<keyword evidence="4 6" id="KW-1133">Transmembrane helix</keyword>
<evidence type="ECO:0000313" key="7">
    <source>
        <dbReference type="EMBL" id="KAF9529667.1"/>
    </source>
</evidence>
<evidence type="ECO:0000313" key="8">
    <source>
        <dbReference type="Proteomes" id="UP000807306"/>
    </source>
</evidence>